<accession>A0ABV0SUZ2</accession>
<keyword evidence="3" id="KW-1185">Reference proteome</keyword>
<feature type="compositionally biased region" description="Low complexity" evidence="1">
    <location>
        <begin position="51"/>
        <end position="61"/>
    </location>
</feature>
<dbReference type="EMBL" id="JAHRIQ010011984">
    <property type="protein sequence ID" value="MEQ2224344.1"/>
    <property type="molecule type" value="Genomic_DNA"/>
</dbReference>
<evidence type="ECO:0000256" key="1">
    <source>
        <dbReference type="SAM" id="MobiDB-lite"/>
    </source>
</evidence>
<feature type="compositionally biased region" description="Pro residues" evidence="1">
    <location>
        <begin position="1"/>
        <end position="20"/>
    </location>
</feature>
<evidence type="ECO:0000313" key="3">
    <source>
        <dbReference type="Proteomes" id="UP001482620"/>
    </source>
</evidence>
<dbReference type="Proteomes" id="UP001482620">
    <property type="component" value="Unassembled WGS sequence"/>
</dbReference>
<sequence>HAPAPPPGRSGPLPPPPNERPPSVGRNQSSPRTGPLPPPPPSGRSAGGGSIRSSPAASPVGRPGPEPPRGGPGGRPPLPPDRPGPGGAPLPPPPMGNGFQNSHHNQMQDEFEYRFTFHPVSDLPPPDPYVPSMKTYPSKISKTDSKGSGKKERGAPPLPPIPR</sequence>
<reference evidence="2 3" key="1">
    <citation type="submission" date="2021-06" db="EMBL/GenBank/DDBJ databases">
        <authorList>
            <person name="Palmer J.M."/>
        </authorList>
    </citation>
    <scope>NUCLEOTIDE SEQUENCE [LARGE SCALE GENOMIC DNA]</scope>
    <source>
        <strain evidence="3">if_2019</strain>
        <tissue evidence="2">Muscle</tissue>
    </source>
</reference>
<name>A0ABV0SUZ2_9TELE</name>
<feature type="compositionally biased region" description="Pro residues" evidence="1">
    <location>
        <begin position="62"/>
        <end position="95"/>
    </location>
</feature>
<feature type="region of interest" description="Disordered" evidence="1">
    <location>
        <begin position="1"/>
        <end position="163"/>
    </location>
</feature>
<evidence type="ECO:0008006" key="4">
    <source>
        <dbReference type="Google" id="ProtNLM"/>
    </source>
</evidence>
<feature type="compositionally biased region" description="Basic and acidic residues" evidence="1">
    <location>
        <begin position="141"/>
        <end position="154"/>
    </location>
</feature>
<organism evidence="2 3">
    <name type="scientific">Ilyodon furcidens</name>
    <name type="common">goldbreast splitfin</name>
    <dbReference type="NCBI Taxonomy" id="33524"/>
    <lineage>
        <taxon>Eukaryota</taxon>
        <taxon>Metazoa</taxon>
        <taxon>Chordata</taxon>
        <taxon>Craniata</taxon>
        <taxon>Vertebrata</taxon>
        <taxon>Euteleostomi</taxon>
        <taxon>Actinopterygii</taxon>
        <taxon>Neopterygii</taxon>
        <taxon>Teleostei</taxon>
        <taxon>Neoteleostei</taxon>
        <taxon>Acanthomorphata</taxon>
        <taxon>Ovalentaria</taxon>
        <taxon>Atherinomorphae</taxon>
        <taxon>Cyprinodontiformes</taxon>
        <taxon>Goodeidae</taxon>
        <taxon>Ilyodon</taxon>
    </lineage>
</organism>
<protein>
    <recommendedName>
        <fullName evidence="4">WAS/WASL interacting protein family, member 1</fullName>
    </recommendedName>
</protein>
<proteinExistence type="predicted"/>
<evidence type="ECO:0000313" key="2">
    <source>
        <dbReference type="EMBL" id="MEQ2224344.1"/>
    </source>
</evidence>
<gene>
    <name evidence="2" type="ORF">ILYODFUR_006487</name>
</gene>
<feature type="non-terminal residue" evidence="2">
    <location>
        <position position="1"/>
    </location>
</feature>
<comment type="caution">
    <text evidence="2">The sequence shown here is derived from an EMBL/GenBank/DDBJ whole genome shotgun (WGS) entry which is preliminary data.</text>
</comment>